<keyword evidence="1" id="KW-0812">Transmembrane</keyword>
<organism evidence="2 3">
    <name type="scientific">Stephania cephalantha</name>
    <dbReference type="NCBI Taxonomy" id="152367"/>
    <lineage>
        <taxon>Eukaryota</taxon>
        <taxon>Viridiplantae</taxon>
        <taxon>Streptophyta</taxon>
        <taxon>Embryophyta</taxon>
        <taxon>Tracheophyta</taxon>
        <taxon>Spermatophyta</taxon>
        <taxon>Magnoliopsida</taxon>
        <taxon>Ranunculales</taxon>
        <taxon>Menispermaceae</taxon>
        <taxon>Menispermoideae</taxon>
        <taxon>Cissampelideae</taxon>
        <taxon>Stephania</taxon>
    </lineage>
</organism>
<reference evidence="2 3" key="1">
    <citation type="submission" date="2024-01" db="EMBL/GenBank/DDBJ databases">
        <title>Genome assemblies of Stephania.</title>
        <authorList>
            <person name="Yang L."/>
        </authorList>
    </citation>
    <scope>NUCLEOTIDE SEQUENCE [LARGE SCALE GENOMIC DNA]</scope>
    <source>
        <strain evidence="2">JXDWG</strain>
        <tissue evidence="2">Leaf</tissue>
    </source>
</reference>
<feature type="transmembrane region" description="Helical" evidence="1">
    <location>
        <begin position="20"/>
        <end position="42"/>
    </location>
</feature>
<dbReference type="Proteomes" id="UP001419268">
    <property type="component" value="Unassembled WGS sequence"/>
</dbReference>
<gene>
    <name evidence="2" type="ORF">Scep_001895</name>
</gene>
<keyword evidence="1" id="KW-1133">Transmembrane helix</keyword>
<comment type="caution">
    <text evidence="2">The sequence shown here is derived from an EMBL/GenBank/DDBJ whole genome shotgun (WGS) entry which is preliminary data.</text>
</comment>
<accession>A0AAP0Q5H3</accession>
<protein>
    <submittedName>
        <fullName evidence="2">Uncharacterized protein</fullName>
    </submittedName>
</protein>
<keyword evidence="3" id="KW-1185">Reference proteome</keyword>
<evidence type="ECO:0000313" key="2">
    <source>
        <dbReference type="EMBL" id="KAK9166704.1"/>
    </source>
</evidence>
<keyword evidence="1" id="KW-0472">Membrane</keyword>
<evidence type="ECO:0000256" key="1">
    <source>
        <dbReference type="SAM" id="Phobius"/>
    </source>
</evidence>
<proteinExistence type="predicted"/>
<evidence type="ECO:0000313" key="3">
    <source>
        <dbReference type="Proteomes" id="UP001419268"/>
    </source>
</evidence>
<dbReference type="AlphaFoldDB" id="A0AAP0Q5H3"/>
<sequence>MWLHPGLVWQDPVIGGSLLLTYTTGYIAHLLLAASFAGALQIKVEAHHWIGRCVMT</sequence>
<name>A0AAP0Q5H3_9MAGN</name>
<dbReference type="EMBL" id="JBBNAG010000001">
    <property type="protein sequence ID" value="KAK9166704.1"/>
    <property type="molecule type" value="Genomic_DNA"/>
</dbReference>